<proteinExistence type="predicted"/>
<dbReference type="Pfam" id="PF13632">
    <property type="entry name" value="Glyco_trans_2_3"/>
    <property type="match status" value="1"/>
</dbReference>
<dbReference type="SUPFAM" id="SSF53448">
    <property type="entry name" value="Nucleotide-diphospho-sugar transferases"/>
    <property type="match status" value="1"/>
</dbReference>
<dbReference type="OMA" id="HDNNIGW"/>
<evidence type="ECO:0000259" key="4">
    <source>
        <dbReference type="Pfam" id="PF25550"/>
    </source>
</evidence>
<feature type="transmembrane region" description="Helical" evidence="2">
    <location>
        <begin position="756"/>
        <end position="777"/>
    </location>
</feature>
<feature type="transmembrane region" description="Helical" evidence="2">
    <location>
        <begin position="313"/>
        <end position="337"/>
    </location>
</feature>
<sequence>MSSTEGNNHAHRSVSSSGRPSMAGSTTDSIQFDTPSGVMTPSSRVSRPYTMKIDEDSRYRAIIKHLYAKASSMRWMTAGPASPHICEGVLIRKGLGEYVTEPQNIDRDLLGAVTRINPGVALTMATDGTQAIFDVLESHETELMFQNGSQIQIYESMADIAASINIKKFQYAALVRQERVLLVWHDELGSILSQAMEIESRILALVWGTTKSPFGGWDSVVHSSANSTIDGSAMDIVPEAKGKDMDVDVEEVDADPEKLESGMAKESLARPLIFTSSIFVGLAIALITILVIGVGGSSIALQTMTDHFYPRLLLILTMPLWLCLGLYFVIVVFGNLFQALGPITGVKTNSRFHSAIKPNLALARSQGFTPPPITIQMPIYTESLEGVVKPTVASLQAAISYYESRGGTARIFINDDGMAIRSEEDNAKFMEFYVNNNIGWVSRPKHNHEGFVRRGKFKKASNMNFALNISNRVEDELVSLINDMYEKGQLSISEEQEDTLYQQALQTILNADPRAKAGGNIRMGEFILIVDSDTIVPEDCLMYGAAEMFLSPEVAIVQHATGVMQVSWDYFENGITYFTNLVYTAIRFSVGSGEVAPFVGHNAFLRWQAVQSVGNPPEEDGYICFWSESHVSEDFDIALRLQIAGNIVRLASYHGRGFKEGVSLSIFDELDRWEKYAYGCNELVFNPMRTWLWKGPFTKLFRTFMFSKLQLSSKISICGYIFSYYAIASAVPLGCLNYFLVGWLNGDLDKYYVESWKVFIILLIVFNGLSNVCFAILRYRIGDASLLGAFFENLKWMPFFCFFFGGVSFHILLAILSHMFSINMSWGATAKEKDNSNFFAELPKIWKRFKWMYLFMFAMVGAMIYLGNFAPHGWEIVGLTSVLPWAVTIIMHSLMPIVLNPSLTVFNY</sequence>
<dbReference type="STRING" id="321614.Q0U1X8"/>
<feature type="transmembrane region" description="Helical" evidence="2">
    <location>
        <begin position="797"/>
        <end position="816"/>
    </location>
</feature>
<protein>
    <submittedName>
        <fullName evidence="5">Uncharacterized protein</fullName>
    </submittedName>
</protein>
<dbReference type="PANTHER" id="PTHR35408:SF2">
    <property type="entry name" value="GLYCOSYLTRANSFERASE 2-LIKE DOMAIN-CONTAINING PROTEIN"/>
    <property type="match status" value="1"/>
</dbReference>
<evidence type="ECO:0000259" key="3">
    <source>
        <dbReference type="Pfam" id="PF13632"/>
    </source>
</evidence>
<feature type="domain" description="Glycosyltransferase 2-like" evidence="3">
    <location>
        <begin position="526"/>
        <end position="733"/>
    </location>
</feature>
<keyword evidence="2" id="KW-1133">Transmembrane helix</keyword>
<dbReference type="GeneID" id="5981272"/>
<dbReference type="Gene3D" id="3.90.550.10">
    <property type="entry name" value="Spore Coat Polysaccharide Biosynthesis Protein SpsA, Chain A"/>
    <property type="match status" value="1"/>
</dbReference>
<dbReference type="HOGENOM" id="CLU_008220_0_0_1"/>
<keyword evidence="2" id="KW-0812">Transmembrane</keyword>
<feature type="transmembrane region" description="Helical" evidence="2">
    <location>
        <begin position="876"/>
        <end position="899"/>
    </location>
</feature>
<dbReference type="PANTHER" id="PTHR35408">
    <property type="entry name" value="CHROMOSOME 15, WHOLE GENOME SHOTGUN SEQUENCE"/>
    <property type="match status" value="1"/>
</dbReference>
<feature type="transmembrane region" description="Helical" evidence="2">
    <location>
        <begin position="851"/>
        <end position="870"/>
    </location>
</feature>
<keyword evidence="2" id="KW-0472">Membrane</keyword>
<dbReference type="eggNOG" id="ENOG502RAX7">
    <property type="taxonomic scope" value="Eukaryota"/>
</dbReference>
<organism evidence="5 6">
    <name type="scientific">Phaeosphaeria nodorum (strain SN15 / ATCC MYA-4574 / FGSC 10173)</name>
    <name type="common">Glume blotch fungus</name>
    <name type="synonym">Parastagonospora nodorum</name>
    <dbReference type="NCBI Taxonomy" id="321614"/>
    <lineage>
        <taxon>Eukaryota</taxon>
        <taxon>Fungi</taxon>
        <taxon>Dikarya</taxon>
        <taxon>Ascomycota</taxon>
        <taxon>Pezizomycotina</taxon>
        <taxon>Dothideomycetes</taxon>
        <taxon>Pleosporomycetidae</taxon>
        <taxon>Pleosporales</taxon>
        <taxon>Pleosporineae</taxon>
        <taxon>Phaeosphaeriaceae</taxon>
        <taxon>Parastagonospora</taxon>
    </lineage>
</organism>
<feature type="transmembrane region" description="Helical" evidence="2">
    <location>
        <begin position="278"/>
        <end position="301"/>
    </location>
</feature>
<reference evidence="6" key="1">
    <citation type="journal article" date="2007" name="Plant Cell">
        <title>Dothideomycete-plant interactions illuminated by genome sequencing and EST analysis of the wheat pathogen Stagonospora nodorum.</title>
        <authorList>
            <person name="Hane J.K."/>
            <person name="Lowe R.G."/>
            <person name="Solomon P.S."/>
            <person name="Tan K.C."/>
            <person name="Schoch C.L."/>
            <person name="Spatafora J.W."/>
            <person name="Crous P.W."/>
            <person name="Kodira C."/>
            <person name="Birren B.W."/>
            <person name="Galagan J.E."/>
            <person name="Torriani S.F."/>
            <person name="McDonald B.A."/>
            <person name="Oliver R.P."/>
        </authorList>
    </citation>
    <scope>NUCLEOTIDE SEQUENCE [LARGE SCALE GENOMIC DNA]</scope>
    <source>
        <strain evidence="6">SN15 / ATCC MYA-4574 / FGSC 10173</strain>
    </source>
</reference>
<dbReference type="InParanoid" id="Q0U1X8"/>
<accession>Q0U1X8</accession>
<feature type="domain" description="DUF7928" evidence="4">
    <location>
        <begin position="58"/>
        <end position="213"/>
    </location>
</feature>
<dbReference type="InterPro" id="IPR057688">
    <property type="entry name" value="DUF7928"/>
</dbReference>
<dbReference type="InterPro" id="IPR029044">
    <property type="entry name" value="Nucleotide-diphossugar_trans"/>
</dbReference>
<feature type="transmembrane region" description="Helical" evidence="2">
    <location>
        <begin position="722"/>
        <end position="744"/>
    </location>
</feature>
<dbReference type="KEGG" id="pno:SNOG_14152"/>
<dbReference type="RefSeq" id="XP_001804349.1">
    <property type="nucleotide sequence ID" value="XM_001804297.1"/>
</dbReference>
<gene>
    <name evidence="5" type="ORF">SNOG_14152</name>
</gene>
<dbReference type="EMBL" id="CH445354">
    <property type="protein sequence ID" value="EAT78389.1"/>
    <property type="molecule type" value="Genomic_DNA"/>
</dbReference>
<dbReference type="AlphaFoldDB" id="Q0U1X8"/>
<evidence type="ECO:0000256" key="1">
    <source>
        <dbReference type="SAM" id="MobiDB-lite"/>
    </source>
</evidence>
<evidence type="ECO:0000256" key="2">
    <source>
        <dbReference type="SAM" id="Phobius"/>
    </source>
</evidence>
<dbReference type="Proteomes" id="UP000001055">
    <property type="component" value="Unassembled WGS sequence"/>
</dbReference>
<feature type="region of interest" description="Disordered" evidence="1">
    <location>
        <begin position="1"/>
        <end position="45"/>
    </location>
</feature>
<dbReference type="VEuPathDB" id="FungiDB:JI435_141520"/>
<evidence type="ECO:0000313" key="5">
    <source>
        <dbReference type="EMBL" id="EAT78389.1"/>
    </source>
</evidence>
<dbReference type="InterPro" id="IPR001173">
    <property type="entry name" value="Glyco_trans_2-like"/>
</dbReference>
<dbReference type="Pfam" id="PF25550">
    <property type="entry name" value="DUF7928"/>
    <property type="match status" value="1"/>
</dbReference>
<evidence type="ECO:0000313" key="6">
    <source>
        <dbReference type="Proteomes" id="UP000001055"/>
    </source>
</evidence>
<name>Q0U1X8_PHANO</name>